<evidence type="ECO:0000313" key="2">
    <source>
        <dbReference type="EMBL" id="BBY58418.1"/>
    </source>
</evidence>
<evidence type="ECO:0000313" key="3">
    <source>
        <dbReference type="Proteomes" id="UP000466445"/>
    </source>
</evidence>
<gene>
    <name evidence="2" type="ORF">MSAR_15540</name>
</gene>
<protein>
    <submittedName>
        <fullName evidence="2">Uncharacterized protein</fullName>
    </submittedName>
</protein>
<evidence type="ECO:0000256" key="1">
    <source>
        <dbReference type="SAM" id="MobiDB-lite"/>
    </source>
</evidence>
<keyword evidence="3" id="KW-1185">Reference proteome</keyword>
<organism evidence="2 3">
    <name type="scientific">Mycolicibacterium sarraceniae</name>
    <dbReference type="NCBI Taxonomy" id="1534348"/>
    <lineage>
        <taxon>Bacteria</taxon>
        <taxon>Bacillati</taxon>
        <taxon>Actinomycetota</taxon>
        <taxon>Actinomycetes</taxon>
        <taxon>Mycobacteriales</taxon>
        <taxon>Mycobacteriaceae</taxon>
        <taxon>Mycolicibacterium</taxon>
    </lineage>
</organism>
<reference evidence="2 3" key="1">
    <citation type="journal article" date="2019" name="Emerg. Microbes Infect.">
        <title>Comprehensive subspecies identification of 175 nontuberculous mycobacteria species based on 7547 genomic profiles.</title>
        <authorList>
            <person name="Matsumoto Y."/>
            <person name="Kinjo T."/>
            <person name="Motooka D."/>
            <person name="Nabeya D."/>
            <person name="Jung N."/>
            <person name="Uechi K."/>
            <person name="Horii T."/>
            <person name="Iida T."/>
            <person name="Fujita J."/>
            <person name="Nakamura S."/>
        </authorList>
    </citation>
    <scope>NUCLEOTIDE SEQUENCE [LARGE SCALE GENOMIC DNA]</scope>
    <source>
        <strain evidence="2 3">JCM 30395</strain>
    </source>
</reference>
<dbReference type="AlphaFoldDB" id="A0A7I7SNR6"/>
<dbReference type="Proteomes" id="UP000466445">
    <property type="component" value="Chromosome"/>
</dbReference>
<proteinExistence type="predicted"/>
<dbReference type="EMBL" id="AP022595">
    <property type="protein sequence ID" value="BBY58418.1"/>
    <property type="molecule type" value="Genomic_DNA"/>
</dbReference>
<feature type="region of interest" description="Disordered" evidence="1">
    <location>
        <begin position="1"/>
        <end position="24"/>
    </location>
</feature>
<dbReference type="KEGG" id="msar:MSAR_15540"/>
<accession>A0A7I7SNR6</accession>
<name>A0A7I7SNR6_9MYCO</name>
<sequence length="39" mass="4147">MARRSEPATDIAQHPTVSVEGDEGLREQLDIVGGFGHVA</sequence>